<keyword evidence="2" id="KW-0732">Signal</keyword>
<sequence>MICPFLVVAGHMWKVKLALASQVSKAKGLLIKARSKTCHTLKNRNQGGGRPCRAYVERHASSSSQLSQASKASVLSHQT</sequence>
<evidence type="ECO:0000256" key="2">
    <source>
        <dbReference type="SAM" id="SignalP"/>
    </source>
</evidence>
<evidence type="ECO:0008006" key="5">
    <source>
        <dbReference type="Google" id="ProtNLM"/>
    </source>
</evidence>
<evidence type="ECO:0000313" key="4">
    <source>
        <dbReference type="Proteomes" id="UP001187192"/>
    </source>
</evidence>
<accession>A0AA88J8T1</accession>
<protein>
    <recommendedName>
        <fullName evidence="5">Secreted protein</fullName>
    </recommendedName>
</protein>
<feature type="region of interest" description="Disordered" evidence="1">
    <location>
        <begin position="60"/>
        <end position="79"/>
    </location>
</feature>
<reference evidence="3" key="1">
    <citation type="submission" date="2023-07" db="EMBL/GenBank/DDBJ databases">
        <title>draft genome sequence of fig (Ficus carica).</title>
        <authorList>
            <person name="Takahashi T."/>
            <person name="Nishimura K."/>
        </authorList>
    </citation>
    <scope>NUCLEOTIDE SEQUENCE</scope>
</reference>
<feature type="compositionally biased region" description="Low complexity" evidence="1">
    <location>
        <begin position="61"/>
        <end position="79"/>
    </location>
</feature>
<dbReference type="AlphaFoldDB" id="A0AA88J8T1"/>
<dbReference type="EMBL" id="BTGU01000211">
    <property type="protein sequence ID" value="GMN65092.1"/>
    <property type="molecule type" value="Genomic_DNA"/>
</dbReference>
<dbReference type="Proteomes" id="UP001187192">
    <property type="component" value="Unassembled WGS sequence"/>
</dbReference>
<organism evidence="3 4">
    <name type="scientific">Ficus carica</name>
    <name type="common">Common fig</name>
    <dbReference type="NCBI Taxonomy" id="3494"/>
    <lineage>
        <taxon>Eukaryota</taxon>
        <taxon>Viridiplantae</taxon>
        <taxon>Streptophyta</taxon>
        <taxon>Embryophyta</taxon>
        <taxon>Tracheophyta</taxon>
        <taxon>Spermatophyta</taxon>
        <taxon>Magnoliopsida</taxon>
        <taxon>eudicotyledons</taxon>
        <taxon>Gunneridae</taxon>
        <taxon>Pentapetalae</taxon>
        <taxon>rosids</taxon>
        <taxon>fabids</taxon>
        <taxon>Rosales</taxon>
        <taxon>Moraceae</taxon>
        <taxon>Ficeae</taxon>
        <taxon>Ficus</taxon>
    </lineage>
</organism>
<evidence type="ECO:0000256" key="1">
    <source>
        <dbReference type="SAM" id="MobiDB-lite"/>
    </source>
</evidence>
<feature type="chain" id="PRO_5041702886" description="Secreted protein" evidence="2">
    <location>
        <begin position="21"/>
        <end position="79"/>
    </location>
</feature>
<comment type="caution">
    <text evidence="3">The sequence shown here is derived from an EMBL/GenBank/DDBJ whole genome shotgun (WGS) entry which is preliminary data.</text>
</comment>
<feature type="signal peptide" evidence="2">
    <location>
        <begin position="1"/>
        <end position="20"/>
    </location>
</feature>
<name>A0AA88J8T1_FICCA</name>
<evidence type="ECO:0000313" key="3">
    <source>
        <dbReference type="EMBL" id="GMN65092.1"/>
    </source>
</evidence>
<gene>
    <name evidence="3" type="ORF">TIFTF001_034173</name>
</gene>
<keyword evidence="4" id="KW-1185">Reference proteome</keyword>
<proteinExistence type="predicted"/>